<sequence>MDIDVLKKALWNDLTPENLTEAGSFLYSHGREADALDIIRQVSCETTDVILLLAAYGVLVQHTAHHHLMMTILRKALLALPEVNDEHLMSVRYDIMLHLADQLMALGHYDESMGLYADILKASPQQNRLAVGEHLSACLLEAGRTEEAKTVLESWLADGPVSVPLYNNMGCALERLNRSEEAIAYYRKGVDLAPSHELISFGFGICLLKAGHFEEGFQRYALRSPFVINPSCWYVKDLYRLAPDVALEGKHILFYQEQGLGDTIQFIRFLPQILARGARVTLAAPSQLVRLLRQSFPEVDVRLSNEVEVEPQTQSQYHYGCPIADLPYICGMKTEADIPPFAPYMTVPEQDAALFARHVSERLEKEGRPTNGKRRLRVGLVWAGGKRFLARDVAADRRRSTNLQEMMAALAPAEVDFFSLQYGDPRQELAEGTPQPVYDLMDQVTDMADCAALMKTLDLVISVDTAPLHLAGALGIPVWLANRWDSCWRWGDEGTQSVWYPTLRIFRAHESSFVPVLNEMGEALRSLVASSS</sequence>
<dbReference type="Gene3D" id="1.25.40.10">
    <property type="entry name" value="Tetratricopeptide repeat domain"/>
    <property type="match status" value="1"/>
</dbReference>
<dbReference type="PROSITE" id="PS50005">
    <property type="entry name" value="TPR"/>
    <property type="match status" value="1"/>
</dbReference>
<dbReference type="InterPro" id="IPR019734">
    <property type="entry name" value="TPR_rpt"/>
</dbReference>
<proteinExistence type="predicted"/>
<name>A0ABQ0NXK6_9PROT</name>
<evidence type="ECO:0000313" key="2">
    <source>
        <dbReference type="EMBL" id="GBQ05857.1"/>
    </source>
</evidence>
<comment type="caution">
    <text evidence="2">The sequence shown here is derived from an EMBL/GenBank/DDBJ whole genome shotgun (WGS) entry which is preliminary data.</text>
</comment>
<protein>
    <submittedName>
        <fullName evidence="2">TPR repeat-containing protein</fullName>
    </submittedName>
</protein>
<feature type="repeat" description="TPR" evidence="1">
    <location>
        <begin position="163"/>
        <end position="196"/>
    </location>
</feature>
<dbReference type="Proteomes" id="UP001062901">
    <property type="component" value="Unassembled WGS sequence"/>
</dbReference>
<evidence type="ECO:0000256" key="1">
    <source>
        <dbReference type="PROSITE-ProRule" id="PRU00339"/>
    </source>
</evidence>
<dbReference type="EMBL" id="BAQD01000007">
    <property type="protein sequence ID" value="GBQ05857.1"/>
    <property type="molecule type" value="Genomic_DNA"/>
</dbReference>
<dbReference type="SUPFAM" id="SSF53756">
    <property type="entry name" value="UDP-Glycosyltransferase/glycogen phosphorylase"/>
    <property type="match status" value="1"/>
</dbReference>
<dbReference type="Pfam" id="PF13181">
    <property type="entry name" value="TPR_8"/>
    <property type="match status" value="1"/>
</dbReference>
<organism evidence="2 3">
    <name type="scientific">Saccharibacter floricola DSM 15669</name>
    <dbReference type="NCBI Taxonomy" id="1123227"/>
    <lineage>
        <taxon>Bacteria</taxon>
        <taxon>Pseudomonadati</taxon>
        <taxon>Pseudomonadota</taxon>
        <taxon>Alphaproteobacteria</taxon>
        <taxon>Acetobacterales</taxon>
        <taxon>Acetobacteraceae</taxon>
        <taxon>Saccharibacter</taxon>
    </lineage>
</organism>
<dbReference type="InterPro" id="IPR011990">
    <property type="entry name" value="TPR-like_helical_dom_sf"/>
</dbReference>
<evidence type="ECO:0000313" key="3">
    <source>
        <dbReference type="Proteomes" id="UP001062901"/>
    </source>
</evidence>
<keyword evidence="3" id="KW-1185">Reference proteome</keyword>
<dbReference type="RefSeq" id="WP_018980928.1">
    <property type="nucleotide sequence ID" value="NZ_BAQD01000007.1"/>
</dbReference>
<keyword evidence="1" id="KW-0802">TPR repeat</keyword>
<dbReference type="SMART" id="SM00028">
    <property type="entry name" value="TPR"/>
    <property type="match status" value="2"/>
</dbReference>
<accession>A0ABQ0NXK6</accession>
<dbReference type="InterPro" id="IPR002201">
    <property type="entry name" value="Glyco_trans_9"/>
</dbReference>
<dbReference type="SUPFAM" id="SSF48452">
    <property type="entry name" value="TPR-like"/>
    <property type="match status" value="1"/>
</dbReference>
<reference evidence="2" key="1">
    <citation type="submission" date="2013-04" db="EMBL/GenBank/DDBJ databases">
        <title>The genome sequencing project of 58 acetic acid bacteria.</title>
        <authorList>
            <person name="Okamoto-Kainuma A."/>
            <person name="Ishikawa M."/>
            <person name="Umino S."/>
            <person name="Koizumi Y."/>
            <person name="Shiwa Y."/>
            <person name="Yoshikawa H."/>
            <person name="Matsutani M."/>
            <person name="Matsushita K."/>
        </authorList>
    </citation>
    <scope>NUCLEOTIDE SEQUENCE</scope>
    <source>
        <strain evidence="2">DSM 15669</strain>
    </source>
</reference>
<dbReference type="Gene3D" id="3.40.50.2000">
    <property type="entry name" value="Glycogen Phosphorylase B"/>
    <property type="match status" value="1"/>
</dbReference>
<gene>
    <name evidence="2" type="ORF">AA15669_0669</name>
</gene>
<dbReference type="Pfam" id="PF01075">
    <property type="entry name" value="Glyco_transf_9"/>
    <property type="match status" value="1"/>
</dbReference>